<proteinExistence type="predicted"/>
<feature type="coiled-coil region" evidence="1">
    <location>
        <begin position="10"/>
        <end position="83"/>
    </location>
</feature>
<accession>A0ABN9YD35</accession>
<keyword evidence="3" id="KW-1185">Reference proteome</keyword>
<feature type="non-terminal residue" evidence="2">
    <location>
        <position position="198"/>
    </location>
</feature>
<organism evidence="2 3">
    <name type="scientific">Prorocentrum cordatum</name>
    <dbReference type="NCBI Taxonomy" id="2364126"/>
    <lineage>
        <taxon>Eukaryota</taxon>
        <taxon>Sar</taxon>
        <taxon>Alveolata</taxon>
        <taxon>Dinophyceae</taxon>
        <taxon>Prorocentrales</taxon>
        <taxon>Prorocentraceae</taxon>
        <taxon>Prorocentrum</taxon>
    </lineage>
</organism>
<name>A0ABN9YD35_9DINO</name>
<gene>
    <name evidence="2" type="ORF">PCOR1329_LOCUS83770</name>
</gene>
<reference evidence="2" key="1">
    <citation type="submission" date="2023-10" db="EMBL/GenBank/DDBJ databases">
        <authorList>
            <person name="Chen Y."/>
            <person name="Shah S."/>
            <person name="Dougan E. K."/>
            <person name="Thang M."/>
            <person name="Chan C."/>
        </authorList>
    </citation>
    <scope>NUCLEOTIDE SEQUENCE [LARGE SCALE GENOMIC DNA]</scope>
</reference>
<evidence type="ECO:0000313" key="2">
    <source>
        <dbReference type="EMBL" id="CAK0909328.1"/>
    </source>
</evidence>
<evidence type="ECO:0000256" key="1">
    <source>
        <dbReference type="SAM" id="Coils"/>
    </source>
</evidence>
<protein>
    <submittedName>
        <fullName evidence="2">Uncharacterized protein</fullName>
    </submittedName>
</protein>
<sequence>MLRAEPPTGAAEHEQHRARIKDAIRALDKQSKTQAAMSSDAAILYEVRAANRTRHIHRATRRLEEAQQNEPDAEIALETAQKIGRIAKEKENNETQVTFTFDDSGTATPPFQPLSFQSPFGCQARKAILPHVLAQLQTNQVQLQQGLMQLMASMTAIQTALQYILHVDPVAAPVSEAAAASAAATEEVTGMPVHMGRG</sequence>
<evidence type="ECO:0000313" key="3">
    <source>
        <dbReference type="Proteomes" id="UP001189429"/>
    </source>
</evidence>
<keyword evidence="1" id="KW-0175">Coiled coil</keyword>
<dbReference type="EMBL" id="CAUYUJ010022173">
    <property type="protein sequence ID" value="CAK0909328.1"/>
    <property type="molecule type" value="Genomic_DNA"/>
</dbReference>
<comment type="caution">
    <text evidence="2">The sequence shown here is derived from an EMBL/GenBank/DDBJ whole genome shotgun (WGS) entry which is preliminary data.</text>
</comment>
<dbReference type="Proteomes" id="UP001189429">
    <property type="component" value="Unassembled WGS sequence"/>
</dbReference>